<reference evidence="7 8" key="1">
    <citation type="journal article" date="2012" name="New Phytol.">
        <title>Insight into trade-off between wood decay and parasitism from the genome of a fungal forest pathogen.</title>
        <authorList>
            <person name="Olson A."/>
            <person name="Aerts A."/>
            <person name="Asiegbu F."/>
            <person name="Belbahri L."/>
            <person name="Bouzid O."/>
            <person name="Broberg A."/>
            <person name="Canback B."/>
            <person name="Coutinho P.M."/>
            <person name="Cullen D."/>
            <person name="Dalman K."/>
            <person name="Deflorio G."/>
            <person name="van Diepen L.T."/>
            <person name="Dunand C."/>
            <person name="Duplessis S."/>
            <person name="Durling M."/>
            <person name="Gonthier P."/>
            <person name="Grimwood J."/>
            <person name="Fossdal C.G."/>
            <person name="Hansson D."/>
            <person name="Henrissat B."/>
            <person name="Hietala A."/>
            <person name="Himmelstrand K."/>
            <person name="Hoffmeister D."/>
            <person name="Hogberg N."/>
            <person name="James T.Y."/>
            <person name="Karlsson M."/>
            <person name="Kohler A."/>
            <person name="Kues U."/>
            <person name="Lee Y.H."/>
            <person name="Lin Y.C."/>
            <person name="Lind M."/>
            <person name="Lindquist E."/>
            <person name="Lombard V."/>
            <person name="Lucas S."/>
            <person name="Lunden K."/>
            <person name="Morin E."/>
            <person name="Murat C."/>
            <person name="Park J."/>
            <person name="Raffaello T."/>
            <person name="Rouze P."/>
            <person name="Salamov A."/>
            <person name="Schmutz J."/>
            <person name="Solheim H."/>
            <person name="Stahlberg J."/>
            <person name="Velez H."/>
            <person name="de Vries R.P."/>
            <person name="Wiebenga A."/>
            <person name="Woodward S."/>
            <person name="Yakovlev I."/>
            <person name="Garbelotto M."/>
            <person name="Martin F."/>
            <person name="Grigoriev I.V."/>
            <person name="Stenlid J."/>
        </authorList>
    </citation>
    <scope>NUCLEOTIDE SEQUENCE [LARGE SCALE GENOMIC DNA]</scope>
    <source>
        <strain evidence="7 8">TC 32-1</strain>
    </source>
</reference>
<dbReference type="AlphaFoldDB" id="W4JPE3"/>
<evidence type="ECO:0000256" key="1">
    <source>
        <dbReference type="ARBA" id="ARBA00022729"/>
    </source>
</evidence>
<keyword evidence="3" id="KW-1133">Transmembrane helix</keyword>
<dbReference type="InterPro" id="IPR013783">
    <property type="entry name" value="Ig-like_fold"/>
</dbReference>
<keyword evidence="3" id="KW-0812">Transmembrane</keyword>
<dbReference type="CDD" id="cd02851">
    <property type="entry name" value="E_set_GO_C"/>
    <property type="match status" value="1"/>
</dbReference>
<evidence type="ECO:0000256" key="3">
    <source>
        <dbReference type="SAM" id="Phobius"/>
    </source>
</evidence>
<feature type="transmembrane region" description="Helical" evidence="3">
    <location>
        <begin position="659"/>
        <end position="683"/>
    </location>
</feature>
<evidence type="ECO:0000256" key="2">
    <source>
        <dbReference type="SAM" id="MobiDB-lite"/>
    </source>
</evidence>
<feature type="region of interest" description="Disordered" evidence="2">
    <location>
        <begin position="612"/>
        <end position="653"/>
    </location>
</feature>
<feature type="region of interest" description="Disordered" evidence="2">
    <location>
        <begin position="712"/>
        <end position="787"/>
    </location>
</feature>
<name>W4JPE3_HETIT</name>
<dbReference type="InParanoid" id="W4JPE3"/>
<dbReference type="Gene3D" id="2.130.10.80">
    <property type="entry name" value="Galactose oxidase/kelch, beta-propeller"/>
    <property type="match status" value="1"/>
</dbReference>
<feature type="signal peptide" evidence="4">
    <location>
        <begin position="1"/>
        <end position="19"/>
    </location>
</feature>
<dbReference type="InterPro" id="IPR037293">
    <property type="entry name" value="Gal_Oxidase_central_sf"/>
</dbReference>
<evidence type="ECO:0000259" key="6">
    <source>
        <dbReference type="Pfam" id="PF09118"/>
    </source>
</evidence>
<protein>
    <submittedName>
        <fullName evidence="7">Glyoxal oxidase</fullName>
    </submittedName>
</protein>
<dbReference type="SUPFAM" id="SSF81296">
    <property type="entry name" value="E set domains"/>
    <property type="match status" value="1"/>
</dbReference>
<dbReference type="STRING" id="747525.W4JPE3"/>
<evidence type="ECO:0000313" key="7">
    <source>
        <dbReference type="EMBL" id="ETW75334.1"/>
    </source>
</evidence>
<dbReference type="Proteomes" id="UP000030671">
    <property type="component" value="Unassembled WGS sequence"/>
</dbReference>
<evidence type="ECO:0000256" key="4">
    <source>
        <dbReference type="SAM" id="SignalP"/>
    </source>
</evidence>
<evidence type="ECO:0000259" key="5">
    <source>
        <dbReference type="Pfam" id="PF07250"/>
    </source>
</evidence>
<feature type="compositionally biased region" description="Low complexity" evidence="2">
    <location>
        <begin position="719"/>
        <end position="732"/>
    </location>
</feature>
<accession>W4JPE3</accession>
<feature type="domain" description="Galactose oxidase-like Early set" evidence="6">
    <location>
        <begin position="494"/>
        <end position="602"/>
    </location>
</feature>
<keyword evidence="8" id="KW-1185">Reference proteome</keyword>
<proteinExistence type="predicted"/>
<gene>
    <name evidence="7" type="primary">glox4</name>
    <name evidence="7" type="ORF">HETIRDRAFT_56441</name>
</gene>
<feature type="compositionally biased region" description="Polar residues" evidence="2">
    <location>
        <begin position="777"/>
        <end position="787"/>
    </location>
</feature>
<sequence>MILSSLLALGLATVNSALAQKAGSFEQVGDTLVSAMMMFLGNEGKIYILDKVEGNPTQINGHPAYAAVWDIATRKVTAMDVQTNPFCAAGMHLPNGSFATFGGNGAISPGGNLGSVLNPGGSSASFDATYQDYDGTAAIRIITPCDGDLTSPDCTWYDSPNGLKMQKHRWYPGCEPLADGSVVLVGGFTNGGYINRNTPNDDPETSHGAAEPTYEFYPSKGDAQVMKFMVHTSGLNAYAHTYLMPSGKMLVQANYSTGKLTFTSLLWDYTNNIETALPDMPNQIVRVYPASGATAMLPLTPANNYTPTVLFCGGTFMQDSDWGNYSFPYANTWEIPASADCQRITPERTDGKDVAYEQDDDMPVGRTMGQFIALPNGKLLVLNGGANGTAGYATNTGVTLSYSQMPFGMSLAAAPVGQPALYDPTAPSGSRWSTAGFDTSSIARLYHSSAILLPDASVFVAGSNPNVDYNDTTFFPTTYKAEIFYPSYFAASTRPVPTGIPSKLTYGGNAFDVSIPASSYSGSANDAADNTTVWLMRGGFTTHAMNMGQRAVQLNNTYTVNSNGSFVLHVAQPPPNANLFQPGPGMVFVTINGIPSNATMVLVGNGQVGTQPTQAASVLPPNVRADSASGTADGSNSNNNNNSSGSGNQANSGSSNTGAIIGGVVAAIAAVGILGAVFGICLARRRRAAAARSGPSASSTYPMSTTNVAGGAGAGGAGAASSRGLRSSDSSAFVPLQGNMSTASLNSPYRDEYEGMRGSGQYGRSGEYDPYYESAPRLSTSAGPPRY</sequence>
<dbReference type="HOGENOM" id="CLU_009630_3_0_1"/>
<dbReference type="SUPFAM" id="SSF50965">
    <property type="entry name" value="Galactose oxidase, central domain"/>
    <property type="match status" value="1"/>
</dbReference>
<feature type="compositionally biased region" description="Polar residues" evidence="2">
    <location>
        <begin position="738"/>
        <end position="747"/>
    </location>
</feature>
<evidence type="ECO:0000313" key="8">
    <source>
        <dbReference type="Proteomes" id="UP000030671"/>
    </source>
</evidence>
<feature type="domain" description="Glyoxal oxidase N-terminal" evidence="5">
    <location>
        <begin position="132"/>
        <end position="488"/>
    </location>
</feature>
<dbReference type="EMBL" id="KI925466">
    <property type="protein sequence ID" value="ETW75334.1"/>
    <property type="molecule type" value="Genomic_DNA"/>
</dbReference>
<dbReference type="Gene3D" id="2.60.40.10">
    <property type="entry name" value="Immunoglobulins"/>
    <property type="match status" value="1"/>
</dbReference>
<dbReference type="InterPro" id="IPR009880">
    <property type="entry name" value="Glyoxal_oxidase_N"/>
</dbReference>
<dbReference type="KEGG" id="hir:HETIRDRAFT_56441"/>
<dbReference type="OrthoDB" id="2019572at2759"/>
<dbReference type="Pfam" id="PF07250">
    <property type="entry name" value="Glyoxal_oxid_N"/>
    <property type="match status" value="1"/>
</dbReference>
<dbReference type="RefSeq" id="XP_009552498.1">
    <property type="nucleotide sequence ID" value="XM_009554203.1"/>
</dbReference>
<keyword evidence="1 4" id="KW-0732">Signal</keyword>
<feature type="chain" id="PRO_5004843729" evidence="4">
    <location>
        <begin position="20"/>
        <end position="787"/>
    </location>
</feature>
<dbReference type="InterPro" id="IPR014756">
    <property type="entry name" value="Ig_E-set"/>
</dbReference>
<feature type="compositionally biased region" description="Low complexity" evidence="2">
    <location>
        <begin position="625"/>
        <end position="653"/>
    </location>
</feature>
<dbReference type="eggNOG" id="ENOG502QPS4">
    <property type="taxonomic scope" value="Eukaryota"/>
</dbReference>
<dbReference type="GeneID" id="20678360"/>
<keyword evidence="3" id="KW-0472">Membrane</keyword>
<dbReference type="PANTHER" id="PTHR32208">
    <property type="entry name" value="SECRETED PROTEIN-RELATED"/>
    <property type="match status" value="1"/>
</dbReference>
<dbReference type="InterPro" id="IPR015202">
    <property type="entry name" value="GO-like_E_set"/>
</dbReference>
<dbReference type="InterPro" id="IPR011043">
    <property type="entry name" value="Gal_Oxase/kelch_b-propeller"/>
</dbReference>
<dbReference type="Pfam" id="PF09118">
    <property type="entry name" value="GO-like_E_set"/>
    <property type="match status" value="1"/>
</dbReference>
<organism evidence="7 8">
    <name type="scientific">Heterobasidion irregulare (strain TC 32-1)</name>
    <dbReference type="NCBI Taxonomy" id="747525"/>
    <lineage>
        <taxon>Eukaryota</taxon>
        <taxon>Fungi</taxon>
        <taxon>Dikarya</taxon>
        <taxon>Basidiomycota</taxon>
        <taxon>Agaricomycotina</taxon>
        <taxon>Agaricomycetes</taxon>
        <taxon>Russulales</taxon>
        <taxon>Bondarzewiaceae</taxon>
        <taxon>Heterobasidion</taxon>
        <taxon>Heterobasidion annosum species complex</taxon>
    </lineage>
</organism>
<dbReference type="PANTHER" id="PTHR32208:SF21">
    <property type="entry name" value="LOW QUALITY PROTEIN: ALDEHYDE OXIDASE GLOX-LIKE"/>
    <property type="match status" value="1"/>
</dbReference>